<reference evidence="2 3" key="1">
    <citation type="journal article" date="2004" name="Proc. Natl. Acad. Sci. U.S.A.">
        <title>Genome sequence of Picrophilus torridus and its implications for life around pH 0.</title>
        <authorList>
            <person name="Futterer O."/>
            <person name="Angelov A."/>
            <person name="Liesegang H."/>
            <person name="Gottschalk G."/>
            <person name="Schleper C."/>
            <person name="Schepers B."/>
            <person name="Dock C."/>
            <person name="Antranikian G."/>
            <person name="Liebl W."/>
        </authorList>
    </citation>
    <scope>NUCLEOTIDE SEQUENCE [LARGE SCALE GENOMIC DNA]</scope>
    <source>
        <strain evidence="3">ATCC 700027 / DSM 9790 / JCM 10055 / NBRC 100828</strain>
    </source>
</reference>
<dbReference type="STRING" id="263820.PTO0916"/>
<gene>
    <name evidence="2" type="ordered locus">PTO0916</name>
</gene>
<feature type="transmembrane region" description="Helical" evidence="1">
    <location>
        <begin position="213"/>
        <end position="234"/>
    </location>
</feature>
<dbReference type="eggNOG" id="arCOG05371">
    <property type="taxonomic scope" value="Archaea"/>
</dbReference>
<dbReference type="PaxDb" id="263820-PTO0916"/>
<dbReference type="HOGENOM" id="CLU_896073_0_0_2"/>
<dbReference type="InParanoid" id="Q6L0K1"/>
<keyword evidence="1" id="KW-0472">Membrane</keyword>
<dbReference type="KEGG" id="pto:PTO0916"/>
<protein>
    <submittedName>
        <fullName evidence="2">Hypothetical archaeal membrane protein</fullName>
    </submittedName>
</protein>
<keyword evidence="1" id="KW-0812">Transmembrane</keyword>
<accession>Q6L0K1</accession>
<feature type="transmembrane region" description="Helical" evidence="1">
    <location>
        <begin position="98"/>
        <end position="118"/>
    </location>
</feature>
<dbReference type="AlphaFoldDB" id="Q6L0K1"/>
<dbReference type="Proteomes" id="UP000000438">
    <property type="component" value="Chromosome"/>
</dbReference>
<proteinExistence type="predicted"/>
<sequence>MAGPFFHLALWEGIFILIRTPAIIQSCRSIQWMSLFRLLRGDIMILKSYIKSLFSSRTIWFWSVGFIIFWLFLGVFVFPQDINKSSFDIINYASLWYSLTSILSVAAIGVSISFSIYYSSSSLAYLFHNSKLSSYRYYLESSVATGLFFTGTGTVLMMFMALLFYIRFHVIVYPHIFWLALILFFSSGLFFYSLSAALVVIFNNWLGLKNINFVAFIPLFLGYGFGYSALYGSLPHWLLYSNFVSPYEYLYMMSFTGRVPFSNILNHASTHASILLCSVSVLIWMVIFIFAALLLIKSIKASYVEEARQI</sequence>
<organism evidence="2 3">
    <name type="scientific">Picrophilus torridus (strain ATCC 700027 / DSM 9790 / JCM 10055 / NBRC 100828 / KAW 2/3)</name>
    <dbReference type="NCBI Taxonomy" id="1122961"/>
    <lineage>
        <taxon>Archaea</taxon>
        <taxon>Methanobacteriati</taxon>
        <taxon>Thermoplasmatota</taxon>
        <taxon>Thermoplasmata</taxon>
        <taxon>Thermoplasmatales</taxon>
        <taxon>Picrophilaceae</taxon>
        <taxon>Picrophilus</taxon>
    </lineage>
</organism>
<evidence type="ECO:0000313" key="2">
    <source>
        <dbReference type="EMBL" id="AAT43501.1"/>
    </source>
</evidence>
<feature type="transmembrane region" description="Helical" evidence="1">
    <location>
        <begin position="138"/>
        <end position="164"/>
    </location>
</feature>
<evidence type="ECO:0000256" key="1">
    <source>
        <dbReference type="SAM" id="Phobius"/>
    </source>
</evidence>
<name>Q6L0K1_PICTO</name>
<feature type="transmembrane region" description="Helical" evidence="1">
    <location>
        <begin position="272"/>
        <end position="296"/>
    </location>
</feature>
<keyword evidence="1" id="KW-1133">Transmembrane helix</keyword>
<feature type="transmembrane region" description="Helical" evidence="1">
    <location>
        <begin position="59"/>
        <end position="78"/>
    </location>
</feature>
<feature type="transmembrane region" description="Helical" evidence="1">
    <location>
        <begin position="176"/>
        <end position="201"/>
    </location>
</feature>
<dbReference type="EMBL" id="AE017261">
    <property type="protein sequence ID" value="AAT43501.1"/>
    <property type="molecule type" value="Genomic_DNA"/>
</dbReference>
<evidence type="ECO:0000313" key="3">
    <source>
        <dbReference type="Proteomes" id="UP000000438"/>
    </source>
</evidence>